<evidence type="ECO:0000313" key="4">
    <source>
        <dbReference type="EMBL" id="AET50732.1"/>
    </source>
</evidence>
<dbReference type="Proteomes" id="UP000030747">
    <property type="component" value="Unassembled WGS sequence"/>
</dbReference>
<dbReference type="VEuPathDB" id="ToxoDB:ETH2_1121800"/>
<feature type="chain" id="PRO_5010835018" evidence="3">
    <location>
        <begin position="20"/>
        <end position="183"/>
    </location>
</feature>
<gene>
    <name evidence="5" type="ORF">ETH_00010480</name>
</gene>
<dbReference type="OrthoDB" id="10413194at2759"/>
<evidence type="ECO:0000256" key="3">
    <source>
        <dbReference type="SAM" id="SignalP"/>
    </source>
</evidence>
<evidence type="ECO:0000313" key="5">
    <source>
        <dbReference type="EMBL" id="CDJ41674.1"/>
    </source>
</evidence>
<accession>H9B9S2</accession>
<dbReference type="AlphaFoldDB" id="H9B9S2"/>
<feature type="region of interest" description="Disordered" evidence="1">
    <location>
        <begin position="94"/>
        <end position="116"/>
    </location>
</feature>
<name>H9B9S2_EIMTE</name>
<dbReference type="GeneID" id="25251291"/>
<evidence type="ECO:0000256" key="2">
    <source>
        <dbReference type="SAM" id="Phobius"/>
    </source>
</evidence>
<feature type="signal peptide" evidence="3">
    <location>
        <begin position="1"/>
        <end position="19"/>
    </location>
</feature>
<keyword evidence="6" id="KW-1185">Reference proteome</keyword>
<reference evidence="4" key="1">
    <citation type="journal article" date="2012" name="BMC Genomics">
        <title>Characterisation of full-length cDNA sequences provides insights into the Eimeria tenella transcriptome.</title>
        <authorList>
            <person name="Amiruddin N."/>
            <person name="Lee X.W."/>
            <person name="Blake D.P."/>
            <person name="Suzuki Y."/>
            <person name="Tay Y.L."/>
            <person name="Lim L.S."/>
            <person name="Tomley F.M."/>
            <person name="Watanabe J."/>
            <person name="Sugimoto C."/>
            <person name="Wan K.L."/>
        </authorList>
    </citation>
    <scope>NUCLEOTIDE SEQUENCE</scope>
    <source>
        <strain evidence="4">Houghton</strain>
    </source>
</reference>
<reference evidence="5" key="3">
    <citation type="submission" date="2013-10" db="EMBL/GenBank/DDBJ databases">
        <authorList>
            <person name="Aslett M."/>
        </authorList>
    </citation>
    <scope>NUCLEOTIDE SEQUENCE [LARGE SCALE GENOMIC DNA]</scope>
    <source>
        <strain evidence="5">Houghton</strain>
    </source>
</reference>
<evidence type="ECO:0000256" key="1">
    <source>
        <dbReference type="SAM" id="MobiDB-lite"/>
    </source>
</evidence>
<dbReference type="VEuPathDB" id="ToxoDB:ETH_00010480"/>
<dbReference type="RefSeq" id="XP_013232424.1">
    <property type="nucleotide sequence ID" value="XM_013376970.1"/>
</dbReference>
<keyword evidence="2" id="KW-1133">Transmembrane helix</keyword>
<evidence type="ECO:0000313" key="6">
    <source>
        <dbReference type="Proteomes" id="UP000030747"/>
    </source>
</evidence>
<organism evidence="4">
    <name type="scientific">Eimeria tenella</name>
    <name type="common">Coccidian parasite</name>
    <dbReference type="NCBI Taxonomy" id="5802"/>
    <lineage>
        <taxon>Eukaryota</taxon>
        <taxon>Sar</taxon>
        <taxon>Alveolata</taxon>
        <taxon>Apicomplexa</taxon>
        <taxon>Conoidasida</taxon>
        <taxon>Coccidia</taxon>
        <taxon>Eucoccidiorida</taxon>
        <taxon>Eimeriorina</taxon>
        <taxon>Eimeriidae</taxon>
        <taxon>Eimeria</taxon>
    </lineage>
</organism>
<protein>
    <submittedName>
        <fullName evidence="4">Uncharacterized protein</fullName>
    </submittedName>
</protein>
<keyword evidence="2" id="KW-0472">Membrane</keyword>
<keyword evidence="3" id="KW-0732">Signal</keyword>
<sequence length="183" mass="19019">MNSHLLFALCLVTICVAEAAVGPQEPSVGVLPEASEVPVQEGAQLSQHDAPVPVPSGRRIAGPIMLLTLFAVLLSGFLATVDYRELLSSLKQKGAGAPEEPEVTGEPKAPTSGDPKAPEVREIYFPIVIPAGAVGSASTGSARCDVASSGGQQLSVGGGSPALHFCDRRMAPSWWRSFIALLY</sequence>
<reference evidence="5" key="2">
    <citation type="submission" date="2013-10" db="EMBL/GenBank/DDBJ databases">
        <title>Genomic analysis of the causative agents of coccidiosis in chickens.</title>
        <authorList>
            <person name="Reid A.J."/>
            <person name="Blake D."/>
            <person name="Billington K."/>
            <person name="Browne H."/>
            <person name="Dunn M."/>
            <person name="Hung S."/>
            <person name="Kawahara F."/>
            <person name="Miranda-Saavedra D."/>
            <person name="Mourier T."/>
            <person name="Nagra H."/>
            <person name="Otto T.D."/>
            <person name="Rawlings N."/>
            <person name="Sanchez A."/>
            <person name="Sanders M."/>
            <person name="Subramaniam C."/>
            <person name="Tay Y."/>
            <person name="Dear P."/>
            <person name="Doerig C."/>
            <person name="Gruber A."/>
            <person name="Parkinson J."/>
            <person name="Shirley M."/>
            <person name="Wan K.L."/>
            <person name="Berriman M."/>
            <person name="Tomley F."/>
            <person name="Pain A."/>
        </authorList>
    </citation>
    <scope>NUCLEOTIDE SEQUENCE [LARGE SCALE GENOMIC DNA]</scope>
    <source>
        <strain evidence="5">Houghton</strain>
    </source>
</reference>
<dbReference type="EMBL" id="HG675655">
    <property type="protein sequence ID" value="CDJ41674.1"/>
    <property type="molecule type" value="Genomic_DNA"/>
</dbReference>
<proteinExistence type="evidence at transcript level"/>
<feature type="transmembrane region" description="Helical" evidence="2">
    <location>
        <begin position="60"/>
        <end position="81"/>
    </location>
</feature>
<keyword evidence="2" id="KW-0812">Transmembrane</keyword>
<dbReference type="EMBL" id="JN987509">
    <property type="protein sequence ID" value="AET50732.1"/>
    <property type="molecule type" value="mRNA"/>
</dbReference>